<accession>A0A4P6JYH8</accession>
<dbReference type="GO" id="GO:0030973">
    <property type="term" value="F:molybdate ion binding"/>
    <property type="evidence" value="ECO:0007669"/>
    <property type="project" value="TreeGrafter"/>
</dbReference>
<dbReference type="Pfam" id="PF13531">
    <property type="entry name" value="SBP_bac_11"/>
    <property type="match status" value="1"/>
</dbReference>
<sequence length="283" mass="29921">MRYPLRISLIFVLFCLFLAACGGATSSGTGSATTPSASTPAGTVTLNVFAAASLTESFGEIAQQYKTAHPNVEIKYNFNGSQILEQQIANGANADVFASADTTNMQKASTAGVVDTPQVFVRNKLVVIVPANNPGNITGLKDLAHKGLKIDMEAPAVPAGKYSLQVLDKLGKSADYGPDYEKAVKGNFVSQEENVKAVVQKVQLGEADAGFVYRTDVTSAVANKVKIIDIPDTFNVIAEYPLAVTKHTQHAEAAQAFVQYLLSPQGQTILTKYGFIAPKGASS</sequence>
<dbReference type="InterPro" id="IPR050682">
    <property type="entry name" value="ModA/WtpA"/>
</dbReference>
<dbReference type="Proteomes" id="UP000290365">
    <property type="component" value="Chromosome"/>
</dbReference>
<evidence type="ECO:0000256" key="3">
    <source>
        <dbReference type="ARBA" id="ARBA00022729"/>
    </source>
</evidence>
<dbReference type="KEGG" id="kbs:EPA93_32815"/>
<evidence type="ECO:0000313" key="6">
    <source>
        <dbReference type="EMBL" id="QBD80500.1"/>
    </source>
</evidence>
<evidence type="ECO:0000313" key="7">
    <source>
        <dbReference type="Proteomes" id="UP000290365"/>
    </source>
</evidence>
<feature type="signal peptide" evidence="5">
    <location>
        <begin position="1"/>
        <end position="24"/>
    </location>
</feature>
<feature type="chain" id="PRO_5020650090" evidence="5">
    <location>
        <begin position="25"/>
        <end position="283"/>
    </location>
</feature>
<dbReference type="InterPro" id="IPR005950">
    <property type="entry name" value="ModA"/>
</dbReference>
<feature type="binding site" evidence="4">
    <location>
        <position position="159"/>
    </location>
    <ligand>
        <name>molybdate</name>
        <dbReference type="ChEBI" id="CHEBI:36264"/>
    </ligand>
</feature>
<keyword evidence="4" id="KW-0500">Molybdenum</keyword>
<protein>
    <submittedName>
        <fullName evidence="6">Molybdate ABC transporter substrate-binding protein</fullName>
    </submittedName>
</protein>
<evidence type="ECO:0000256" key="5">
    <source>
        <dbReference type="SAM" id="SignalP"/>
    </source>
</evidence>
<reference evidence="6 7" key="1">
    <citation type="submission" date="2019-01" db="EMBL/GenBank/DDBJ databases">
        <title>Ktedonosporobacter rubrisoli SCAWS-G2.</title>
        <authorList>
            <person name="Huang Y."/>
            <person name="Yan B."/>
        </authorList>
    </citation>
    <scope>NUCLEOTIDE SEQUENCE [LARGE SCALE GENOMIC DNA]</scope>
    <source>
        <strain evidence="6 7">SCAWS-G2</strain>
    </source>
</reference>
<dbReference type="Gene3D" id="3.40.190.10">
    <property type="entry name" value="Periplasmic binding protein-like II"/>
    <property type="match status" value="2"/>
</dbReference>
<dbReference type="AlphaFoldDB" id="A0A4P6JYH8"/>
<dbReference type="GO" id="GO:0015689">
    <property type="term" value="P:molybdate ion transport"/>
    <property type="evidence" value="ECO:0007669"/>
    <property type="project" value="InterPro"/>
</dbReference>
<dbReference type="PROSITE" id="PS51257">
    <property type="entry name" value="PROKAR_LIPOPROTEIN"/>
    <property type="match status" value="1"/>
</dbReference>
<name>A0A4P6JYH8_KTERU</name>
<dbReference type="PANTHER" id="PTHR30632:SF0">
    <property type="entry name" value="SULFATE-BINDING PROTEIN"/>
    <property type="match status" value="1"/>
</dbReference>
<dbReference type="SUPFAM" id="SSF53850">
    <property type="entry name" value="Periplasmic binding protein-like II"/>
    <property type="match status" value="1"/>
</dbReference>
<feature type="binding site" evidence="4">
    <location>
        <position position="81"/>
    </location>
    <ligand>
        <name>molybdate</name>
        <dbReference type="ChEBI" id="CHEBI:36264"/>
    </ligand>
</feature>
<evidence type="ECO:0000256" key="2">
    <source>
        <dbReference type="ARBA" id="ARBA00022723"/>
    </source>
</evidence>
<organism evidence="6 7">
    <name type="scientific">Ktedonosporobacter rubrisoli</name>
    <dbReference type="NCBI Taxonomy" id="2509675"/>
    <lineage>
        <taxon>Bacteria</taxon>
        <taxon>Bacillati</taxon>
        <taxon>Chloroflexota</taxon>
        <taxon>Ktedonobacteria</taxon>
        <taxon>Ktedonobacterales</taxon>
        <taxon>Ktedonosporobacteraceae</taxon>
        <taxon>Ktedonosporobacter</taxon>
    </lineage>
</organism>
<dbReference type="RefSeq" id="WP_129891564.1">
    <property type="nucleotide sequence ID" value="NZ_CP035758.1"/>
</dbReference>
<keyword evidence="7" id="KW-1185">Reference proteome</keyword>
<dbReference type="NCBIfam" id="TIGR01256">
    <property type="entry name" value="modA"/>
    <property type="match status" value="1"/>
</dbReference>
<dbReference type="EMBL" id="CP035758">
    <property type="protein sequence ID" value="QBD80500.1"/>
    <property type="molecule type" value="Genomic_DNA"/>
</dbReference>
<keyword evidence="3 5" id="KW-0732">Signal</keyword>
<keyword evidence="2 4" id="KW-0479">Metal-binding</keyword>
<feature type="binding site" evidence="4">
    <location>
        <position position="195"/>
    </location>
    <ligand>
        <name>molybdate</name>
        <dbReference type="ChEBI" id="CHEBI:36264"/>
    </ligand>
</feature>
<evidence type="ECO:0000256" key="1">
    <source>
        <dbReference type="ARBA" id="ARBA00009175"/>
    </source>
</evidence>
<evidence type="ECO:0000256" key="4">
    <source>
        <dbReference type="PIRSR" id="PIRSR004846-1"/>
    </source>
</evidence>
<dbReference type="PIRSF" id="PIRSF004846">
    <property type="entry name" value="ModA"/>
    <property type="match status" value="1"/>
</dbReference>
<feature type="binding site" evidence="4">
    <location>
        <position position="53"/>
    </location>
    <ligand>
        <name>molybdate</name>
        <dbReference type="ChEBI" id="CHEBI:36264"/>
    </ligand>
</feature>
<comment type="similarity">
    <text evidence="1">Belongs to the bacterial solute-binding protein ModA family.</text>
</comment>
<dbReference type="OrthoDB" id="9785015at2"/>
<dbReference type="PANTHER" id="PTHR30632">
    <property type="entry name" value="MOLYBDATE-BINDING PERIPLASMIC PROTEIN"/>
    <property type="match status" value="1"/>
</dbReference>
<dbReference type="CDD" id="cd13538">
    <property type="entry name" value="PBP2_ModA_like_1"/>
    <property type="match status" value="1"/>
</dbReference>
<dbReference type="GO" id="GO:0046872">
    <property type="term" value="F:metal ion binding"/>
    <property type="evidence" value="ECO:0007669"/>
    <property type="project" value="UniProtKB-KW"/>
</dbReference>
<feature type="binding site" evidence="4">
    <location>
        <position position="213"/>
    </location>
    <ligand>
        <name>molybdate</name>
        <dbReference type="ChEBI" id="CHEBI:36264"/>
    </ligand>
</feature>
<proteinExistence type="inferred from homology"/>
<gene>
    <name evidence="6" type="primary">modA</name>
    <name evidence="6" type="ORF">EPA93_32815</name>
</gene>